<reference evidence="2" key="1">
    <citation type="submission" date="2017-05" db="EMBL/GenBank/DDBJ databases">
        <authorList>
            <person name="Varghese N."/>
            <person name="Submissions S."/>
        </authorList>
    </citation>
    <scope>NUCLEOTIDE SEQUENCE</scope>
    <source>
        <strain evidence="2">DSM 45262</strain>
    </source>
</reference>
<protein>
    <submittedName>
        <fullName evidence="2">Uncharacterized protein</fullName>
    </submittedName>
</protein>
<accession>A0AA45WML4</accession>
<feature type="coiled-coil region" evidence="1">
    <location>
        <begin position="16"/>
        <end position="50"/>
    </location>
</feature>
<evidence type="ECO:0000313" key="3">
    <source>
        <dbReference type="Proteomes" id="UP001157946"/>
    </source>
</evidence>
<dbReference type="Proteomes" id="UP001157946">
    <property type="component" value="Unassembled WGS sequence"/>
</dbReference>
<evidence type="ECO:0000313" key="2">
    <source>
        <dbReference type="EMBL" id="SMP14812.1"/>
    </source>
</evidence>
<comment type="caution">
    <text evidence="2">The sequence shown here is derived from an EMBL/GenBank/DDBJ whole genome shotgun (WGS) entry which is preliminary data.</text>
</comment>
<evidence type="ECO:0000256" key="1">
    <source>
        <dbReference type="SAM" id="Coils"/>
    </source>
</evidence>
<keyword evidence="1" id="KW-0175">Coiled coil</keyword>
<dbReference type="RefSeq" id="WP_102993168.1">
    <property type="nucleotide sequence ID" value="NZ_FXTU01000002.1"/>
</dbReference>
<dbReference type="EMBL" id="FXTU01000002">
    <property type="protein sequence ID" value="SMP14812.1"/>
    <property type="molecule type" value="Genomic_DNA"/>
</dbReference>
<proteinExistence type="predicted"/>
<sequence length="80" mass="9475">MPNPSKSARELSHVRISQLEEQVEQMGQQMKRLTQENHKLKQDLRFFEVMLIEQYHMLLHLLGKDQSKCLIQSVAPYPEI</sequence>
<keyword evidence="3" id="KW-1185">Reference proteome</keyword>
<dbReference type="AlphaFoldDB" id="A0AA45WML4"/>
<name>A0AA45WML4_9BACL</name>
<gene>
    <name evidence="2" type="ORF">SAMN06265361_102623</name>
</gene>
<organism evidence="2 3">
    <name type="scientific">Laceyella tengchongensis</name>
    <dbReference type="NCBI Taxonomy" id="574699"/>
    <lineage>
        <taxon>Bacteria</taxon>
        <taxon>Bacillati</taxon>
        <taxon>Bacillota</taxon>
        <taxon>Bacilli</taxon>
        <taxon>Bacillales</taxon>
        <taxon>Thermoactinomycetaceae</taxon>
        <taxon>Laceyella</taxon>
    </lineage>
</organism>